<evidence type="ECO:0000313" key="4">
    <source>
        <dbReference type="Proteomes" id="UP000322983"/>
    </source>
</evidence>
<evidence type="ECO:0000313" key="3">
    <source>
        <dbReference type="EMBL" id="BBG25549.1"/>
    </source>
</evidence>
<dbReference type="EMBL" id="AP018930">
    <property type="protein sequence ID" value="BBG25549.1"/>
    <property type="molecule type" value="Genomic_DNA"/>
</dbReference>
<dbReference type="AlphaFoldDB" id="A0A510DRJ8"/>
<sequence>MYPPLFVNISKMFLPFLGIAPISIMSLCEVILVGANDLISSPFSLTSSISPLYSGFSRITFIGYCFALIELLSDKP</sequence>
<proteinExistence type="predicted"/>
<accession>A0A510DZG6</accession>
<accession>A0A510DRJ8</accession>
<organism evidence="2 4">
    <name type="scientific">Sulfuracidifex tepidarius</name>
    <dbReference type="NCBI Taxonomy" id="1294262"/>
    <lineage>
        <taxon>Archaea</taxon>
        <taxon>Thermoproteota</taxon>
        <taxon>Thermoprotei</taxon>
        <taxon>Sulfolobales</taxon>
        <taxon>Sulfolobaceae</taxon>
        <taxon>Sulfuracidifex</taxon>
    </lineage>
</organism>
<evidence type="ECO:0000256" key="1">
    <source>
        <dbReference type="SAM" id="Phobius"/>
    </source>
</evidence>
<feature type="transmembrane region" description="Helical" evidence="1">
    <location>
        <begin position="55"/>
        <end position="73"/>
    </location>
</feature>
<keyword evidence="1" id="KW-0812">Transmembrane</keyword>
<reference evidence="2 4" key="2">
    <citation type="journal article" date="2020" name="Int. J. Syst. Evol. Microbiol.">
        <title>Sulfuracidifex tepidarius gen. nov., sp. nov. and transfer of Sulfolobus metallicus Huber and Stetter 1992 to the genus Sulfuracidifex as Sulfuracidifex metallicus comb. nov.</title>
        <authorList>
            <person name="Itoh T."/>
            <person name="Miura T."/>
            <person name="Sakai H.D."/>
            <person name="Kato S."/>
            <person name="Ohkuma M."/>
            <person name="Takashina T."/>
        </authorList>
    </citation>
    <scope>NUCLEOTIDE SEQUENCE [LARGE SCALE GENOMIC DNA]</scope>
    <source>
        <strain evidence="2 4">IC-006</strain>
        <strain evidence="3">IC-007</strain>
    </source>
</reference>
<protein>
    <submittedName>
        <fullName evidence="2">Uncharacterized protein</fullName>
    </submittedName>
</protein>
<keyword evidence="1" id="KW-1133">Transmembrane helix</keyword>
<keyword evidence="1" id="KW-0472">Membrane</keyword>
<keyword evidence="4" id="KW-1185">Reference proteome</keyword>
<evidence type="ECO:0000313" key="5">
    <source>
        <dbReference type="Proteomes" id="UP000325030"/>
    </source>
</evidence>
<dbReference type="Proteomes" id="UP000325030">
    <property type="component" value="Chromosome"/>
</dbReference>
<dbReference type="EMBL" id="AP018929">
    <property type="protein sequence ID" value="BBG22770.1"/>
    <property type="molecule type" value="Genomic_DNA"/>
</dbReference>
<evidence type="ECO:0000313" key="2">
    <source>
        <dbReference type="EMBL" id="BBG22770.1"/>
    </source>
</evidence>
<name>A0A510DRJ8_9CREN</name>
<gene>
    <name evidence="2" type="ORF">IC006_0054</name>
    <name evidence="3" type="ORF">IC007_0054</name>
</gene>
<reference evidence="5" key="1">
    <citation type="submission" date="2018-09" db="EMBL/GenBank/DDBJ databases">
        <title>Complete Genome Sequencing of Sulfolobus sp. JCM 16834.</title>
        <authorList>
            <person name="Kato S."/>
            <person name="Itoh T."/>
            <person name="Ohkuma M."/>
        </authorList>
    </citation>
    <scope>NUCLEOTIDE SEQUENCE [LARGE SCALE GENOMIC DNA]</scope>
    <source>
        <strain evidence="5">IC-007</strain>
    </source>
</reference>
<dbReference type="KEGG" id="step:IC006_0054"/>
<feature type="transmembrane region" description="Helical" evidence="1">
    <location>
        <begin position="12"/>
        <end position="35"/>
    </location>
</feature>
<dbReference type="Proteomes" id="UP000322983">
    <property type="component" value="Chromosome"/>
</dbReference>